<accession>A0A538SD97</accession>
<protein>
    <submittedName>
        <fullName evidence="2">UBP-type zinc finger domain-containing protein</fullName>
    </submittedName>
</protein>
<reference evidence="2 3" key="1">
    <citation type="journal article" date="2019" name="Nat. Microbiol.">
        <title>Mediterranean grassland soil C-N compound turnover is dependent on rainfall and depth, and is mediated by genomically divergent microorganisms.</title>
        <authorList>
            <person name="Diamond S."/>
            <person name="Andeer P.F."/>
            <person name="Li Z."/>
            <person name="Crits-Christoph A."/>
            <person name="Burstein D."/>
            <person name="Anantharaman K."/>
            <person name="Lane K.R."/>
            <person name="Thomas B.C."/>
            <person name="Pan C."/>
            <person name="Northen T.R."/>
            <person name="Banfield J.F."/>
        </authorList>
    </citation>
    <scope>NUCLEOTIDE SEQUENCE [LARGE SCALE GENOMIC DNA]</scope>
    <source>
        <strain evidence="2">WS_3</strain>
    </source>
</reference>
<evidence type="ECO:0000313" key="3">
    <source>
        <dbReference type="Proteomes" id="UP000320184"/>
    </source>
</evidence>
<comment type="caution">
    <text evidence="2">The sequence shown here is derived from an EMBL/GenBank/DDBJ whole genome shotgun (WGS) entry which is preliminary data.</text>
</comment>
<dbReference type="Pfam" id="PF02148">
    <property type="entry name" value="zf-UBP"/>
    <property type="match status" value="1"/>
</dbReference>
<evidence type="ECO:0000259" key="1">
    <source>
        <dbReference type="PROSITE" id="PS50271"/>
    </source>
</evidence>
<name>A0A538SD97_UNCEI</name>
<dbReference type="Gene3D" id="3.30.40.10">
    <property type="entry name" value="Zinc/RING finger domain, C3HC4 (zinc finger)"/>
    <property type="match status" value="1"/>
</dbReference>
<sequence>MSSSCTHLEHIHDVKPGTPAGCEECLKTGGRWVHLRLCLTCGHVGCCDNSPGRHATRHFHNTGHPLIRSFERGEDWGWCYIDELFLEPAPKAHRAESSR</sequence>
<dbReference type="GO" id="GO:0008270">
    <property type="term" value="F:zinc ion binding"/>
    <property type="evidence" value="ECO:0007669"/>
    <property type="project" value="InterPro"/>
</dbReference>
<dbReference type="AlphaFoldDB" id="A0A538SD97"/>
<proteinExistence type="predicted"/>
<gene>
    <name evidence="2" type="ORF">E6K73_10195</name>
</gene>
<dbReference type="InterPro" id="IPR001607">
    <property type="entry name" value="Znf_UBP"/>
</dbReference>
<dbReference type="Proteomes" id="UP000320184">
    <property type="component" value="Unassembled WGS sequence"/>
</dbReference>
<dbReference type="EMBL" id="VBOT01000124">
    <property type="protein sequence ID" value="TMQ49347.1"/>
    <property type="molecule type" value="Genomic_DNA"/>
</dbReference>
<dbReference type="InterPro" id="IPR013083">
    <property type="entry name" value="Znf_RING/FYVE/PHD"/>
</dbReference>
<dbReference type="PROSITE" id="PS50271">
    <property type="entry name" value="ZF_UBP"/>
    <property type="match status" value="1"/>
</dbReference>
<evidence type="ECO:0000313" key="2">
    <source>
        <dbReference type="EMBL" id="TMQ49347.1"/>
    </source>
</evidence>
<dbReference type="SUPFAM" id="SSF57850">
    <property type="entry name" value="RING/U-box"/>
    <property type="match status" value="1"/>
</dbReference>
<feature type="domain" description="UBP-type" evidence="1">
    <location>
        <begin position="3"/>
        <end position="99"/>
    </location>
</feature>
<organism evidence="2 3">
    <name type="scientific">Eiseniibacteriota bacterium</name>
    <dbReference type="NCBI Taxonomy" id="2212470"/>
    <lineage>
        <taxon>Bacteria</taxon>
        <taxon>Candidatus Eiseniibacteriota</taxon>
    </lineage>
</organism>